<proteinExistence type="predicted"/>
<dbReference type="EMBL" id="OU503043">
    <property type="protein sequence ID" value="CAI9766078.1"/>
    <property type="molecule type" value="Genomic_DNA"/>
</dbReference>
<name>A0AAD2DVD3_9LAMI</name>
<evidence type="ECO:0000313" key="2">
    <source>
        <dbReference type="Proteomes" id="UP000834106"/>
    </source>
</evidence>
<sequence>MVCYLIVNRLPEGKTKEGERIANSFLSLSQICRISGHCGKLVPSWNRCLWWERFGLRIDCRYITACLGAVVCLGCQTNHKLTSSLEKPLKGKNPHSSKAAGTSEDFLTTSTYEMEDNTVESRGSISPISKLTQMHDAPGAGYSSNPSDFINHGKSIVNVFIVVLQFK</sequence>
<dbReference type="PANTHER" id="PTHR33373">
    <property type="entry name" value="OS07G0479600 PROTEIN"/>
    <property type="match status" value="1"/>
</dbReference>
<protein>
    <submittedName>
        <fullName evidence="1">Uncharacterized protein</fullName>
    </submittedName>
</protein>
<reference evidence="1" key="1">
    <citation type="submission" date="2023-05" db="EMBL/GenBank/DDBJ databases">
        <authorList>
            <person name="Huff M."/>
        </authorList>
    </citation>
    <scope>NUCLEOTIDE SEQUENCE</scope>
</reference>
<accession>A0AAD2DVD3</accession>
<dbReference type="PANTHER" id="PTHR33373:SF1">
    <property type="entry name" value="DUF4050 DOMAIN-CONTAINING PROTEIN"/>
    <property type="match status" value="1"/>
</dbReference>
<dbReference type="AlphaFoldDB" id="A0AAD2DVD3"/>
<dbReference type="Proteomes" id="UP000834106">
    <property type="component" value="Chromosome 8"/>
</dbReference>
<gene>
    <name evidence="1" type="ORF">FPE_LOCUS13508</name>
</gene>
<organism evidence="1 2">
    <name type="scientific">Fraxinus pennsylvanica</name>
    <dbReference type="NCBI Taxonomy" id="56036"/>
    <lineage>
        <taxon>Eukaryota</taxon>
        <taxon>Viridiplantae</taxon>
        <taxon>Streptophyta</taxon>
        <taxon>Embryophyta</taxon>
        <taxon>Tracheophyta</taxon>
        <taxon>Spermatophyta</taxon>
        <taxon>Magnoliopsida</taxon>
        <taxon>eudicotyledons</taxon>
        <taxon>Gunneridae</taxon>
        <taxon>Pentapetalae</taxon>
        <taxon>asterids</taxon>
        <taxon>lamiids</taxon>
        <taxon>Lamiales</taxon>
        <taxon>Oleaceae</taxon>
        <taxon>Oleeae</taxon>
        <taxon>Fraxinus</taxon>
    </lineage>
</organism>
<keyword evidence="2" id="KW-1185">Reference proteome</keyword>
<evidence type="ECO:0000313" key="1">
    <source>
        <dbReference type="EMBL" id="CAI9766078.1"/>
    </source>
</evidence>